<dbReference type="Pfam" id="PF04748">
    <property type="entry name" value="Polysacc_deac_2"/>
    <property type="match status" value="1"/>
</dbReference>
<proteinExistence type="predicted"/>
<dbReference type="PANTHER" id="PTHR30105">
    <property type="entry name" value="UNCHARACTERIZED YIBQ-RELATED"/>
    <property type="match status" value="1"/>
</dbReference>
<feature type="chain" id="PRO_5046808459" evidence="1">
    <location>
        <begin position="28"/>
        <end position="288"/>
    </location>
</feature>
<protein>
    <submittedName>
        <fullName evidence="2">Divergent polysaccharide deacetylase family protein</fullName>
    </submittedName>
</protein>
<gene>
    <name evidence="2" type="ORF">GCM10008933_03810</name>
</gene>
<dbReference type="Gene3D" id="3.20.20.370">
    <property type="entry name" value="Glycoside hydrolase/deacetylase"/>
    <property type="match status" value="1"/>
</dbReference>
<comment type="caution">
    <text evidence="2">The sequence shown here is derived from an EMBL/GenBank/DDBJ whole genome shotgun (WGS) entry which is preliminary data.</text>
</comment>
<dbReference type="InterPro" id="IPR011330">
    <property type="entry name" value="Glyco_hydro/deAcase_b/a-brl"/>
</dbReference>
<evidence type="ECO:0000313" key="3">
    <source>
        <dbReference type="Proteomes" id="UP001500340"/>
    </source>
</evidence>
<feature type="signal peptide" evidence="1">
    <location>
        <begin position="1"/>
        <end position="27"/>
    </location>
</feature>
<keyword evidence="3" id="KW-1185">Reference proteome</keyword>
<dbReference type="SUPFAM" id="SSF88713">
    <property type="entry name" value="Glycoside hydrolase/deacetylase"/>
    <property type="match status" value="1"/>
</dbReference>
<organism evidence="2 3">
    <name type="scientific">Paenibacillus motobuensis</name>
    <dbReference type="NCBI Taxonomy" id="295324"/>
    <lineage>
        <taxon>Bacteria</taxon>
        <taxon>Bacillati</taxon>
        <taxon>Bacillota</taxon>
        <taxon>Bacilli</taxon>
        <taxon>Bacillales</taxon>
        <taxon>Paenibacillaceae</taxon>
        <taxon>Paenibacillus</taxon>
    </lineage>
</organism>
<reference evidence="2 3" key="1">
    <citation type="journal article" date="2019" name="Int. J. Syst. Evol. Microbiol.">
        <title>The Global Catalogue of Microorganisms (GCM) 10K type strain sequencing project: providing services to taxonomists for standard genome sequencing and annotation.</title>
        <authorList>
            <consortium name="The Broad Institute Genomics Platform"/>
            <consortium name="The Broad Institute Genome Sequencing Center for Infectious Disease"/>
            <person name="Wu L."/>
            <person name="Ma J."/>
        </authorList>
    </citation>
    <scope>NUCLEOTIDE SEQUENCE [LARGE SCALE GENOMIC DNA]</scope>
    <source>
        <strain evidence="2 3">JCM 12774</strain>
    </source>
</reference>
<name>A0ABN0XXS9_9BACL</name>
<dbReference type="EMBL" id="BAAACX010000004">
    <property type="protein sequence ID" value="GAA0375882.1"/>
    <property type="molecule type" value="Genomic_DNA"/>
</dbReference>
<evidence type="ECO:0000256" key="1">
    <source>
        <dbReference type="SAM" id="SignalP"/>
    </source>
</evidence>
<keyword evidence="1" id="KW-0732">Signal</keyword>
<dbReference type="CDD" id="cd10936">
    <property type="entry name" value="CE4_DAC2"/>
    <property type="match status" value="1"/>
</dbReference>
<dbReference type="RefSeq" id="WP_343856792.1">
    <property type="nucleotide sequence ID" value="NZ_BAAACX010000004.1"/>
</dbReference>
<dbReference type="PANTHER" id="PTHR30105:SF2">
    <property type="entry name" value="DIVERGENT POLYSACCHARIDE DEACETYLASE SUPERFAMILY"/>
    <property type="match status" value="1"/>
</dbReference>
<accession>A0ABN0XXS9</accession>
<dbReference type="InterPro" id="IPR006837">
    <property type="entry name" value="Divergent_DAC"/>
</dbReference>
<sequence>MKFNKARWGFVMTLTLVVMMSSVPASYASGIYEESRNGLAPSELKTSTGAEQRLAIIIDDFGNDMKGTEEILSLPVKLTVAVMPFLRTSEKDARMAHEKGHDVIIHMPMEPKQGNPEWLGPGAILSNMSDAEIREKVEAAIKNVPYAVGINNHMGSKITGDKRIMSVILDVCKEHGLFFVDSKTNYHSIVGEICDEKGLPRLQNDIFLDDVHSVSHVTGQLRKIQERLQKQNLCVTIGHVGVGGHKTAEALKRTIPEMKQRGIHFVGMLEVAQAKENPGNPGLGVTLP</sequence>
<evidence type="ECO:0000313" key="2">
    <source>
        <dbReference type="EMBL" id="GAA0375882.1"/>
    </source>
</evidence>
<dbReference type="Proteomes" id="UP001500340">
    <property type="component" value="Unassembled WGS sequence"/>
</dbReference>